<dbReference type="PROSITE" id="PS51257">
    <property type="entry name" value="PROKAR_LIPOPROTEIN"/>
    <property type="match status" value="1"/>
</dbReference>
<comment type="caution">
    <text evidence="1">The sequence shown here is derived from an EMBL/GenBank/DDBJ whole genome shotgun (WGS) entry which is preliminary data.</text>
</comment>
<evidence type="ECO:0008006" key="3">
    <source>
        <dbReference type="Google" id="ProtNLM"/>
    </source>
</evidence>
<proteinExistence type="predicted"/>
<sequence>MRKIIALLAVVILPLVLASCYMPTKYDLKIQILKDGRYAYEYEGDLIHLRFLQKLGTKEVAQGSAEEQKQAEIYIADLKRDRGFSEINYVGEARFRVKYRHQGNINERKSYSFVRRNGWFMRILRNQPGVVELQGNKLPKNYRDELIATGFDSWGKIRVWSDANVEFHNAGYVQEGNPTMYEWIIRSMAEPTPKMVIGIDP</sequence>
<reference evidence="1 2" key="1">
    <citation type="submission" date="2018-07" db="EMBL/GenBank/DDBJ databases">
        <title>Genomic Encyclopedia of Type Strains, Phase III (KMG-III): the genomes of soil and plant-associated and newly described type strains.</title>
        <authorList>
            <person name="Whitman W."/>
        </authorList>
    </citation>
    <scope>NUCLEOTIDE SEQUENCE [LARGE SCALE GENOMIC DNA]</scope>
    <source>
        <strain evidence="1 2">CECT 8488</strain>
    </source>
</reference>
<protein>
    <recommendedName>
        <fullName evidence="3">Lipoprotein</fullName>
    </recommendedName>
</protein>
<dbReference type="EMBL" id="QRDW01000009">
    <property type="protein sequence ID" value="RED47663.1"/>
    <property type="molecule type" value="Genomic_DNA"/>
</dbReference>
<accession>A0A3D9HDW1</accession>
<dbReference type="AlphaFoldDB" id="A0A3D9HDW1"/>
<dbReference type="OrthoDB" id="7347145at2"/>
<keyword evidence="2" id="KW-1185">Reference proteome</keyword>
<gene>
    <name evidence="1" type="ORF">DFP90_10927</name>
</gene>
<dbReference type="Proteomes" id="UP000256845">
    <property type="component" value="Unassembled WGS sequence"/>
</dbReference>
<evidence type="ECO:0000313" key="2">
    <source>
        <dbReference type="Proteomes" id="UP000256845"/>
    </source>
</evidence>
<dbReference type="RefSeq" id="WP_115937821.1">
    <property type="nucleotide sequence ID" value="NZ_QRDW01000009.1"/>
</dbReference>
<name>A0A3D9HDW1_9PROT</name>
<organism evidence="1 2">
    <name type="scientific">Aestuariispira insulae</name>
    <dbReference type="NCBI Taxonomy" id="1461337"/>
    <lineage>
        <taxon>Bacteria</taxon>
        <taxon>Pseudomonadati</taxon>
        <taxon>Pseudomonadota</taxon>
        <taxon>Alphaproteobacteria</taxon>
        <taxon>Rhodospirillales</taxon>
        <taxon>Kiloniellaceae</taxon>
        <taxon>Aestuariispira</taxon>
    </lineage>
</organism>
<evidence type="ECO:0000313" key="1">
    <source>
        <dbReference type="EMBL" id="RED47663.1"/>
    </source>
</evidence>